<name>A0A9W2XYG1_BETSP</name>
<dbReference type="RefSeq" id="XP_055366702.1">
    <property type="nucleotide sequence ID" value="XM_055510727.1"/>
</dbReference>
<feature type="binding site" evidence="6">
    <location>
        <position position="52"/>
    </location>
    <ligand>
        <name>Ca(2+)</name>
        <dbReference type="ChEBI" id="CHEBI:29108"/>
        <label>1</label>
    </ligand>
</feature>
<dbReference type="PANTHER" id="PTHR11653:SF12">
    <property type="entry name" value="PARVALBUMIN"/>
    <property type="match status" value="1"/>
</dbReference>
<keyword evidence="4" id="KW-0514">Muscle protein</keyword>
<comment type="function">
    <text evidence="5 7">In muscle, parvalbumin is thought to be involved in relaxation after contraction. It binds two calcium ions.</text>
</comment>
<feature type="domain" description="EF-hand" evidence="8">
    <location>
        <begin position="33"/>
        <end position="68"/>
    </location>
</feature>
<feature type="binding site" evidence="6">
    <location>
        <position position="46"/>
    </location>
    <ligand>
        <name>Ca(2+)</name>
        <dbReference type="ChEBI" id="CHEBI:29108"/>
        <label>1</label>
    </ligand>
</feature>
<dbReference type="PROSITE" id="PS00018">
    <property type="entry name" value="EF_HAND_1"/>
    <property type="match status" value="1"/>
</dbReference>
<feature type="binding site" evidence="6">
    <location>
        <position position="48"/>
    </location>
    <ligand>
        <name>Ca(2+)</name>
        <dbReference type="ChEBI" id="CHEBI:29108"/>
        <label>1</label>
    </ligand>
</feature>
<dbReference type="PANTHER" id="PTHR11653">
    <property type="entry name" value="PARVALBUMIN ALPHA"/>
    <property type="match status" value="1"/>
</dbReference>
<feature type="binding site" evidence="6">
    <location>
        <position position="57"/>
    </location>
    <ligand>
        <name>Ca(2+)</name>
        <dbReference type="ChEBI" id="CHEBI:29108"/>
        <label>1</label>
    </ligand>
</feature>
<dbReference type="PRINTS" id="PR01697">
    <property type="entry name" value="PARVALBUMIN"/>
</dbReference>
<dbReference type="KEGG" id="bspl:114860450"/>
<feature type="binding site" evidence="6">
    <location>
        <position position="50"/>
    </location>
    <ligand>
        <name>Ca(2+)</name>
        <dbReference type="ChEBI" id="CHEBI:29108"/>
        <label>1</label>
    </ligand>
</feature>
<dbReference type="Gene3D" id="1.10.238.10">
    <property type="entry name" value="EF-hand"/>
    <property type="match status" value="1"/>
</dbReference>
<keyword evidence="2 6" id="KW-0479">Metal-binding</keyword>
<organism evidence="9 10">
    <name type="scientific">Betta splendens</name>
    <name type="common">Siamese fighting fish</name>
    <dbReference type="NCBI Taxonomy" id="158456"/>
    <lineage>
        <taxon>Eukaryota</taxon>
        <taxon>Metazoa</taxon>
        <taxon>Chordata</taxon>
        <taxon>Craniata</taxon>
        <taxon>Vertebrata</taxon>
        <taxon>Euteleostomi</taxon>
        <taxon>Actinopterygii</taxon>
        <taxon>Neopterygii</taxon>
        <taxon>Teleostei</taxon>
        <taxon>Neoteleostei</taxon>
        <taxon>Acanthomorphata</taxon>
        <taxon>Anabantaria</taxon>
        <taxon>Anabantiformes</taxon>
        <taxon>Anabantoidei</taxon>
        <taxon>Osphronemidae</taxon>
        <taxon>Betta</taxon>
    </lineage>
</organism>
<dbReference type="InterPro" id="IPR018247">
    <property type="entry name" value="EF_Hand_1_Ca_BS"/>
</dbReference>
<dbReference type="InterPro" id="IPR002048">
    <property type="entry name" value="EF_hand_dom"/>
</dbReference>
<dbReference type="InterPro" id="IPR008080">
    <property type="entry name" value="Parvalbumin"/>
</dbReference>
<sequence length="88" mass="9286">MGRGQYVPGLKTAMAFAGAVKDVKAAAAKVESKGAEELKKAFSILDEDKSGFIEEEELKLFLKEFGTTAETTVQAGDSNVDGKISADV</sequence>
<dbReference type="SUPFAM" id="SSF47473">
    <property type="entry name" value="EF-hand"/>
    <property type="match status" value="1"/>
</dbReference>
<evidence type="ECO:0000313" key="9">
    <source>
        <dbReference type="Proteomes" id="UP000515150"/>
    </source>
</evidence>
<dbReference type="Pfam" id="PF13405">
    <property type="entry name" value="EF-hand_6"/>
    <property type="match status" value="1"/>
</dbReference>
<dbReference type="Proteomes" id="UP000515150">
    <property type="component" value="Chromosome 8"/>
</dbReference>
<reference evidence="10" key="1">
    <citation type="submission" date="2025-08" db="UniProtKB">
        <authorList>
            <consortium name="RefSeq"/>
        </authorList>
    </citation>
    <scope>IDENTIFICATION</scope>
</reference>
<dbReference type="AlphaFoldDB" id="A0A9W2XYG1"/>
<evidence type="ECO:0000256" key="1">
    <source>
        <dbReference type="ARBA" id="ARBA00009753"/>
    </source>
</evidence>
<feature type="binding site" evidence="6">
    <location>
        <position position="77"/>
    </location>
    <ligand>
        <name>Ca(2+)</name>
        <dbReference type="ChEBI" id="CHEBI:29108"/>
        <label>1</label>
    </ligand>
</feature>
<evidence type="ECO:0000256" key="3">
    <source>
        <dbReference type="ARBA" id="ARBA00022837"/>
    </source>
</evidence>
<evidence type="ECO:0000256" key="6">
    <source>
        <dbReference type="PIRSR" id="PIRSR608080-1"/>
    </source>
</evidence>
<dbReference type="GO" id="GO:0005509">
    <property type="term" value="F:calcium ion binding"/>
    <property type="evidence" value="ECO:0007669"/>
    <property type="project" value="UniProtKB-UniRule"/>
</dbReference>
<feature type="binding site" evidence="6">
    <location>
        <position position="83"/>
    </location>
    <ligand>
        <name>Ca(2+)</name>
        <dbReference type="ChEBI" id="CHEBI:29108"/>
        <label>1</label>
    </ligand>
</feature>
<dbReference type="GeneID" id="114860450"/>
<comment type="similarity">
    <text evidence="1 7">Belongs to the parvalbumin family.</text>
</comment>
<keyword evidence="3 6" id="KW-0106">Calcium</keyword>
<evidence type="ECO:0000256" key="2">
    <source>
        <dbReference type="ARBA" id="ARBA00022723"/>
    </source>
</evidence>
<evidence type="ECO:0000256" key="5">
    <source>
        <dbReference type="ARBA" id="ARBA00025308"/>
    </source>
</evidence>
<protein>
    <recommendedName>
        <fullName evidence="7">Parvalbumin</fullName>
    </recommendedName>
</protein>
<feature type="binding site" evidence="6">
    <location>
        <position position="81"/>
    </location>
    <ligand>
        <name>Ca(2+)</name>
        <dbReference type="ChEBI" id="CHEBI:29108"/>
        <label>1</label>
    </ligand>
</feature>
<dbReference type="SMART" id="SM00054">
    <property type="entry name" value="EFh"/>
    <property type="match status" value="1"/>
</dbReference>
<evidence type="ECO:0000256" key="7">
    <source>
        <dbReference type="RuleBase" id="RU368048"/>
    </source>
</evidence>
<dbReference type="GO" id="GO:0005737">
    <property type="term" value="C:cytoplasm"/>
    <property type="evidence" value="ECO:0007669"/>
    <property type="project" value="TreeGrafter"/>
</dbReference>
<accession>A0A9W2XYG1</accession>
<dbReference type="InterPro" id="IPR011992">
    <property type="entry name" value="EF-hand-dom_pair"/>
</dbReference>
<proteinExistence type="inferred from homology"/>
<dbReference type="PROSITE" id="PS50222">
    <property type="entry name" value="EF_HAND_2"/>
    <property type="match status" value="1"/>
</dbReference>
<evidence type="ECO:0000259" key="8">
    <source>
        <dbReference type="PROSITE" id="PS50222"/>
    </source>
</evidence>
<evidence type="ECO:0000256" key="4">
    <source>
        <dbReference type="ARBA" id="ARBA00023179"/>
    </source>
</evidence>
<gene>
    <name evidence="10" type="primary">LOC114860450</name>
</gene>
<evidence type="ECO:0000313" key="10">
    <source>
        <dbReference type="RefSeq" id="XP_055366702.1"/>
    </source>
</evidence>
<keyword evidence="9" id="KW-1185">Reference proteome</keyword>